<proteinExistence type="predicted"/>
<dbReference type="Proteomes" id="UP000240883">
    <property type="component" value="Unassembled WGS sequence"/>
</dbReference>
<gene>
    <name evidence="2" type="ORF">BS50DRAFT_573851</name>
</gene>
<evidence type="ECO:0000313" key="3">
    <source>
        <dbReference type="Proteomes" id="UP000240883"/>
    </source>
</evidence>
<dbReference type="EMBL" id="KZ678135">
    <property type="protein sequence ID" value="PSN67105.1"/>
    <property type="molecule type" value="Genomic_DNA"/>
</dbReference>
<protein>
    <submittedName>
        <fullName evidence="2">Uncharacterized protein</fullName>
    </submittedName>
</protein>
<evidence type="ECO:0000256" key="1">
    <source>
        <dbReference type="SAM" id="Phobius"/>
    </source>
</evidence>
<keyword evidence="1" id="KW-0472">Membrane</keyword>
<name>A0A2T2NNU9_CORCC</name>
<sequence>MPIVGGGTLVGGKYQFFEHPTYPQFSAYAPDGLGAGENIRITHFVYDNDPNKSNEELAKLQSTVWVALLVPFAGDNIQYGIPIAEGVPRKADNSTKNHDLVFNVSVPVPIEAHKFAIPPLNAVKVAIYNSTAVSINPTAKDLYHFSPGFYLRPSNGTQSQSTEWVPTPGLNSMGIGAVITPSGREIAIHGAIGIGIGLGTIFVTLVCQLVFLRFCGRRGSKGEHGTWQEKLNLTEKSALGRAKEDARLEAASERSPNLSIVSLTPSSTVSMGDGASAM</sequence>
<reference evidence="2 3" key="1">
    <citation type="journal article" date="2018" name="Front. Microbiol.">
        <title>Genome-Wide Analysis of Corynespora cassiicola Leaf Fall Disease Putative Effectors.</title>
        <authorList>
            <person name="Lopez D."/>
            <person name="Ribeiro S."/>
            <person name="Label P."/>
            <person name="Fumanal B."/>
            <person name="Venisse J.S."/>
            <person name="Kohler A."/>
            <person name="de Oliveira R.R."/>
            <person name="Labutti K."/>
            <person name="Lipzen A."/>
            <person name="Lail K."/>
            <person name="Bauer D."/>
            <person name="Ohm R.A."/>
            <person name="Barry K.W."/>
            <person name="Spatafora J."/>
            <person name="Grigoriev I.V."/>
            <person name="Martin F.M."/>
            <person name="Pujade-Renaud V."/>
        </authorList>
    </citation>
    <scope>NUCLEOTIDE SEQUENCE [LARGE SCALE GENOMIC DNA]</scope>
    <source>
        <strain evidence="2 3">Philippines</strain>
    </source>
</reference>
<dbReference type="AlphaFoldDB" id="A0A2T2NNU9"/>
<keyword evidence="1" id="KW-0812">Transmembrane</keyword>
<keyword evidence="1" id="KW-1133">Transmembrane helix</keyword>
<accession>A0A2T2NNU9</accession>
<organism evidence="2 3">
    <name type="scientific">Corynespora cassiicola Philippines</name>
    <dbReference type="NCBI Taxonomy" id="1448308"/>
    <lineage>
        <taxon>Eukaryota</taxon>
        <taxon>Fungi</taxon>
        <taxon>Dikarya</taxon>
        <taxon>Ascomycota</taxon>
        <taxon>Pezizomycotina</taxon>
        <taxon>Dothideomycetes</taxon>
        <taxon>Pleosporomycetidae</taxon>
        <taxon>Pleosporales</taxon>
        <taxon>Corynesporascaceae</taxon>
        <taxon>Corynespora</taxon>
    </lineage>
</organism>
<evidence type="ECO:0000313" key="2">
    <source>
        <dbReference type="EMBL" id="PSN67105.1"/>
    </source>
</evidence>
<feature type="transmembrane region" description="Helical" evidence="1">
    <location>
        <begin position="186"/>
        <end position="212"/>
    </location>
</feature>
<keyword evidence="3" id="KW-1185">Reference proteome</keyword>